<name>A0A9W8WGS2_9HYPO</name>
<dbReference type="AlphaFoldDB" id="A0A9W8WGS2"/>
<dbReference type="Proteomes" id="UP001140502">
    <property type="component" value="Unassembled WGS sequence"/>
</dbReference>
<evidence type="ECO:0000259" key="6">
    <source>
        <dbReference type="Pfam" id="PF04082"/>
    </source>
</evidence>
<keyword evidence="5" id="KW-0539">Nucleus</keyword>
<evidence type="ECO:0000256" key="2">
    <source>
        <dbReference type="ARBA" id="ARBA00022723"/>
    </source>
</evidence>
<evidence type="ECO:0000256" key="5">
    <source>
        <dbReference type="ARBA" id="ARBA00023242"/>
    </source>
</evidence>
<dbReference type="OrthoDB" id="3862662at2759"/>
<keyword evidence="8" id="KW-1185">Reference proteome</keyword>
<organism evidence="7 8">
    <name type="scientific">Fusarium piperis</name>
    <dbReference type="NCBI Taxonomy" id="1435070"/>
    <lineage>
        <taxon>Eukaryota</taxon>
        <taxon>Fungi</taxon>
        <taxon>Dikarya</taxon>
        <taxon>Ascomycota</taxon>
        <taxon>Pezizomycotina</taxon>
        <taxon>Sordariomycetes</taxon>
        <taxon>Hypocreomycetidae</taxon>
        <taxon>Hypocreales</taxon>
        <taxon>Nectriaceae</taxon>
        <taxon>Fusarium</taxon>
        <taxon>Fusarium solani species complex</taxon>
    </lineage>
</organism>
<dbReference type="GO" id="GO:0000981">
    <property type="term" value="F:DNA-binding transcription factor activity, RNA polymerase II-specific"/>
    <property type="evidence" value="ECO:0007669"/>
    <property type="project" value="InterPro"/>
</dbReference>
<evidence type="ECO:0000256" key="3">
    <source>
        <dbReference type="ARBA" id="ARBA00023015"/>
    </source>
</evidence>
<dbReference type="InterPro" id="IPR007219">
    <property type="entry name" value="XnlR_reg_dom"/>
</dbReference>
<evidence type="ECO:0000313" key="8">
    <source>
        <dbReference type="Proteomes" id="UP001140502"/>
    </source>
</evidence>
<sequence>MDDKDVSSWDPAEWARKEELRRAWWLVWELDLFGSCMSRRPTMIDRRRMSVHLPVSDEAWFSERPVASKPLRTDPGKAWTTLAGCSNQDARAWFLVANYLMTLPMDIAQGGKPVSRAESQVLANAIACYALALPSHLRLPSPSFRFDQSTFAQSNWIVAIHIMILTARAEVKALHDGAANELDACVLDWKFRGRELSRIIHHWEPDYISLCQPFVACQLVPTYPRLSRSARTIANSADDLDPADESYQDILMLTLARQAEVWKLGSVLLRESELFITLEQSGRKLTDTLLT</sequence>
<comment type="caution">
    <text evidence="7">The sequence shown here is derived from an EMBL/GenBank/DDBJ whole genome shotgun (WGS) entry which is preliminary data.</text>
</comment>
<dbReference type="Pfam" id="PF04082">
    <property type="entry name" value="Fungal_trans"/>
    <property type="match status" value="1"/>
</dbReference>
<dbReference type="PANTHER" id="PTHR47338:SF10">
    <property type="entry name" value="TRANSCRIPTION FACTOR DOMAIN-CONTAINING PROTEIN-RELATED"/>
    <property type="match status" value="1"/>
</dbReference>
<accession>A0A9W8WGS2</accession>
<dbReference type="CDD" id="cd12148">
    <property type="entry name" value="fungal_TF_MHR"/>
    <property type="match status" value="1"/>
</dbReference>
<dbReference type="GO" id="GO:0008270">
    <property type="term" value="F:zinc ion binding"/>
    <property type="evidence" value="ECO:0007669"/>
    <property type="project" value="InterPro"/>
</dbReference>
<dbReference type="GO" id="GO:0005634">
    <property type="term" value="C:nucleus"/>
    <property type="evidence" value="ECO:0007669"/>
    <property type="project" value="UniProtKB-SubCell"/>
</dbReference>
<feature type="domain" description="Xylanolytic transcriptional activator regulatory" evidence="6">
    <location>
        <begin position="7"/>
        <end position="67"/>
    </location>
</feature>
<gene>
    <name evidence="7" type="ORF">N0V84_003777</name>
</gene>
<comment type="subcellular location">
    <subcellularLocation>
        <location evidence="1">Nucleus</location>
    </subcellularLocation>
</comment>
<keyword evidence="2" id="KW-0479">Metal-binding</keyword>
<evidence type="ECO:0000256" key="1">
    <source>
        <dbReference type="ARBA" id="ARBA00004123"/>
    </source>
</evidence>
<dbReference type="InterPro" id="IPR050815">
    <property type="entry name" value="TF_fung"/>
</dbReference>
<dbReference type="GO" id="GO:0003677">
    <property type="term" value="F:DNA binding"/>
    <property type="evidence" value="ECO:0007669"/>
    <property type="project" value="InterPro"/>
</dbReference>
<reference evidence="7" key="1">
    <citation type="submission" date="2022-10" db="EMBL/GenBank/DDBJ databases">
        <title>Tapping the CABI collections for fungal endophytes: first genome assemblies for Collariella, Neodidymelliopsis, Ascochyta clinopodiicola, Didymella pomorum, Didymosphaeria variabile, Neocosmospora piperis and Neocucurbitaria cava.</title>
        <authorList>
            <person name="Hill R."/>
        </authorList>
    </citation>
    <scope>NUCLEOTIDE SEQUENCE</scope>
    <source>
        <strain evidence="7">IMI 366586</strain>
    </source>
</reference>
<dbReference type="EMBL" id="JAPEUR010000057">
    <property type="protein sequence ID" value="KAJ4324653.1"/>
    <property type="molecule type" value="Genomic_DNA"/>
</dbReference>
<protein>
    <recommendedName>
        <fullName evidence="6">Xylanolytic transcriptional activator regulatory domain-containing protein</fullName>
    </recommendedName>
</protein>
<keyword evidence="4" id="KW-0804">Transcription</keyword>
<proteinExistence type="predicted"/>
<keyword evidence="3" id="KW-0805">Transcription regulation</keyword>
<dbReference type="PANTHER" id="PTHR47338">
    <property type="entry name" value="ZN(II)2CYS6 TRANSCRIPTION FACTOR (EUROFUNG)-RELATED"/>
    <property type="match status" value="1"/>
</dbReference>
<evidence type="ECO:0000313" key="7">
    <source>
        <dbReference type="EMBL" id="KAJ4324653.1"/>
    </source>
</evidence>
<dbReference type="GO" id="GO:0006351">
    <property type="term" value="P:DNA-templated transcription"/>
    <property type="evidence" value="ECO:0007669"/>
    <property type="project" value="InterPro"/>
</dbReference>
<evidence type="ECO:0000256" key="4">
    <source>
        <dbReference type="ARBA" id="ARBA00023163"/>
    </source>
</evidence>